<dbReference type="Proteomes" id="UP000298781">
    <property type="component" value="Chromosome"/>
</dbReference>
<sequence>MPNTIVSREEWQNARIALLAKEKALTRMNDELSAERRALPWVKIDKSYRFDGPSGPLTLADLFGGRSQLVIKHFMMGPGQTNQCVGCSFEVDHVEGILVHLENHDVSYVVVARAPIAEIETLRQRMGWRFPFVSAFGSDFNYDFNVSFTPEQVAAGRVFYNFREIDPGIEDLSGVSVFFKDDDGQIFHTYSTFGRGGEAVLATYAVLDMAPKGRNETGPHHSLTDWVRPRTMYGQGGMVEPNGRYHAPTCGCAIHT</sequence>
<protein>
    <submittedName>
        <fullName evidence="1">DUF899 domain-containing protein</fullName>
    </submittedName>
</protein>
<dbReference type="EMBL" id="CP039690">
    <property type="protein sequence ID" value="QCI68814.1"/>
    <property type="molecule type" value="Genomic_DNA"/>
</dbReference>
<reference evidence="1 2" key="1">
    <citation type="submission" date="2019-04" db="EMBL/GenBank/DDBJ databases">
        <title>Phreatobacter aquaticus sp. nov.</title>
        <authorList>
            <person name="Choi A."/>
        </authorList>
    </citation>
    <scope>NUCLEOTIDE SEQUENCE [LARGE SCALE GENOMIC DNA]</scope>
    <source>
        <strain evidence="1 2">KCTC 52518</strain>
    </source>
</reference>
<proteinExistence type="predicted"/>
<accession>A0A4D7B671</accession>
<evidence type="ECO:0000313" key="2">
    <source>
        <dbReference type="Proteomes" id="UP000298781"/>
    </source>
</evidence>
<keyword evidence="2" id="KW-1185">Reference proteome</keyword>
<dbReference type="RefSeq" id="WP_136964229.1">
    <property type="nucleotide sequence ID" value="NZ_CP039690.1"/>
</dbReference>
<name>A0A4D7B671_9HYPH</name>
<dbReference type="OrthoDB" id="7331188at2"/>
<dbReference type="Pfam" id="PF05988">
    <property type="entry name" value="DUF899"/>
    <property type="match status" value="1"/>
</dbReference>
<dbReference type="InterPro" id="IPR036249">
    <property type="entry name" value="Thioredoxin-like_sf"/>
</dbReference>
<dbReference type="AlphaFoldDB" id="A0A4D7B671"/>
<dbReference type="InterPro" id="IPR010296">
    <property type="entry name" value="DUF899_thioredox"/>
</dbReference>
<evidence type="ECO:0000313" key="1">
    <source>
        <dbReference type="EMBL" id="QCI68814.1"/>
    </source>
</evidence>
<gene>
    <name evidence="1" type="ORF">E8M01_34035</name>
</gene>
<organism evidence="1 2">
    <name type="scientific">Phreatobacter stygius</name>
    <dbReference type="NCBI Taxonomy" id="1940610"/>
    <lineage>
        <taxon>Bacteria</taxon>
        <taxon>Pseudomonadati</taxon>
        <taxon>Pseudomonadota</taxon>
        <taxon>Alphaproteobacteria</taxon>
        <taxon>Hyphomicrobiales</taxon>
        <taxon>Phreatobacteraceae</taxon>
        <taxon>Phreatobacter</taxon>
    </lineage>
</organism>
<dbReference type="SUPFAM" id="SSF52833">
    <property type="entry name" value="Thioredoxin-like"/>
    <property type="match status" value="1"/>
</dbReference>
<dbReference type="KEGG" id="pstg:E8M01_34035"/>